<name>A0A444JVM6_9GAMM</name>
<dbReference type="OrthoDB" id="5816083at2"/>
<reference evidence="1 2" key="1">
    <citation type="submission" date="2018-11" db="EMBL/GenBank/DDBJ databases">
        <title>Photobacterium sp. BEI247 sp. nov., a marine bacterium isolated from Yongle Blue Hole in the South China Sea.</title>
        <authorList>
            <person name="Wang X."/>
        </authorList>
    </citation>
    <scope>NUCLEOTIDE SEQUENCE [LARGE SCALE GENOMIC DNA]</scope>
    <source>
        <strain evidence="2">BEI247</strain>
    </source>
</reference>
<dbReference type="RefSeq" id="WP_128782437.1">
    <property type="nucleotide sequence ID" value="NZ_JAKJSG010000079.1"/>
</dbReference>
<dbReference type="EMBL" id="RJLM01000001">
    <property type="protein sequence ID" value="RWX57129.1"/>
    <property type="molecule type" value="Genomic_DNA"/>
</dbReference>
<evidence type="ECO:0000313" key="1">
    <source>
        <dbReference type="EMBL" id="RWX57129.1"/>
    </source>
</evidence>
<sequence>MIEVNFELAKQAYGKVLKYPYGGELAPHEYMSLRVFRWDLSRAGMPIDKAFDLRLIAAGYRTIATQPARAHRPLPACVLDKMSDSWKRSHGYC</sequence>
<protein>
    <submittedName>
        <fullName evidence="1">Uncharacterized protein</fullName>
    </submittedName>
</protein>
<evidence type="ECO:0000313" key="2">
    <source>
        <dbReference type="Proteomes" id="UP000287563"/>
    </source>
</evidence>
<keyword evidence="2" id="KW-1185">Reference proteome</keyword>
<gene>
    <name evidence="1" type="ORF">EDI28_03590</name>
</gene>
<dbReference type="Proteomes" id="UP000287563">
    <property type="component" value="Unassembled WGS sequence"/>
</dbReference>
<organism evidence="1 2">
    <name type="scientific">Photobacterium chitinilyticum</name>
    <dbReference type="NCBI Taxonomy" id="2485123"/>
    <lineage>
        <taxon>Bacteria</taxon>
        <taxon>Pseudomonadati</taxon>
        <taxon>Pseudomonadota</taxon>
        <taxon>Gammaproteobacteria</taxon>
        <taxon>Vibrionales</taxon>
        <taxon>Vibrionaceae</taxon>
        <taxon>Photobacterium</taxon>
    </lineage>
</organism>
<dbReference type="AlphaFoldDB" id="A0A444JVM6"/>
<comment type="caution">
    <text evidence="1">The sequence shown here is derived from an EMBL/GenBank/DDBJ whole genome shotgun (WGS) entry which is preliminary data.</text>
</comment>
<proteinExistence type="predicted"/>
<accession>A0A444JVM6</accession>